<name>K5DME1_RHOBT</name>
<dbReference type="EMBL" id="AMCW01000022">
    <property type="protein sequence ID" value="EKK03633.1"/>
    <property type="molecule type" value="Genomic_DNA"/>
</dbReference>
<dbReference type="AlphaFoldDB" id="K5DME1"/>
<sequence length="45" mass="5138">MFLAITGWKPLPLFPDQSFSRSVHGTIAARYLRSLSSAFQNRIQK</sequence>
<comment type="caution">
    <text evidence="1">The sequence shown here is derived from an EMBL/GenBank/DDBJ whole genome shotgun (WGS) entry which is preliminary data.</text>
</comment>
<gene>
    <name evidence="1" type="ORF">RBSH_01082</name>
</gene>
<evidence type="ECO:0000313" key="1">
    <source>
        <dbReference type="EMBL" id="EKK03633.1"/>
    </source>
</evidence>
<evidence type="ECO:0000313" key="2">
    <source>
        <dbReference type="Proteomes" id="UP000007993"/>
    </source>
</evidence>
<dbReference type="Proteomes" id="UP000007993">
    <property type="component" value="Unassembled WGS sequence"/>
</dbReference>
<protein>
    <submittedName>
        <fullName evidence="1">Uncharacterized protein</fullName>
    </submittedName>
</protein>
<reference evidence="1 2" key="1">
    <citation type="journal article" date="2013" name="Mar. Genomics">
        <title>Expression of sulfatases in Rhodopirellula baltica and the diversity of sulfatases in the genus Rhodopirellula.</title>
        <authorList>
            <person name="Wegner C.E."/>
            <person name="Richter-Heitmann T."/>
            <person name="Klindworth A."/>
            <person name="Klockow C."/>
            <person name="Richter M."/>
            <person name="Achstetter T."/>
            <person name="Glockner F.O."/>
            <person name="Harder J."/>
        </authorList>
    </citation>
    <scope>NUCLEOTIDE SEQUENCE [LARGE SCALE GENOMIC DNA]</scope>
    <source>
        <strain evidence="1 2">SH28</strain>
    </source>
</reference>
<organism evidence="1 2">
    <name type="scientific">Rhodopirellula baltica SH28</name>
    <dbReference type="NCBI Taxonomy" id="993517"/>
    <lineage>
        <taxon>Bacteria</taxon>
        <taxon>Pseudomonadati</taxon>
        <taxon>Planctomycetota</taxon>
        <taxon>Planctomycetia</taxon>
        <taxon>Pirellulales</taxon>
        <taxon>Pirellulaceae</taxon>
        <taxon>Rhodopirellula</taxon>
    </lineage>
</organism>
<accession>K5DME1</accession>
<proteinExistence type="predicted"/>